<evidence type="ECO:0000313" key="1">
    <source>
        <dbReference type="EMBL" id="SPP88955.1"/>
    </source>
</evidence>
<gene>
    <name evidence="1" type="ORF">DGUA_6G019129</name>
</gene>
<proteinExistence type="predicted"/>
<dbReference type="AlphaFoldDB" id="A0A3B0K474"/>
<accession>A0A3B0K474</accession>
<protein>
    <submittedName>
        <fullName evidence="1">Uncharacterized protein</fullName>
    </submittedName>
</protein>
<dbReference type="EMBL" id="OUUW01000017">
    <property type="protein sequence ID" value="SPP88955.1"/>
    <property type="molecule type" value="Genomic_DNA"/>
</dbReference>
<organism evidence="1 2">
    <name type="scientific">Drosophila guanche</name>
    <name type="common">Fruit fly</name>
    <dbReference type="NCBI Taxonomy" id="7266"/>
    <lineage>
        <taxon>Eukaryota</taxon>
        <taxon>Metazoa</taxon>
        <taxon>Ecdysozoa</taxon>
        <taxon>Arthropoda</taxon>
        <taxon>Hexapoda</taxon>
        <taxon>Insecta</taxon>
        <taxon>Pterygota</taxon>
        <taxon>Neoptera</taxon>
        <taxon>Endopterygota</taxon>
        <taxon>Diptera</taxon>
        <taxon>Brachycera</taxon>
        <taxon>Muscomorpha</taxon>
        <taxon>Ephydroidea</taxon>
        <taxon>Drosophilidae</taxon>
        <taxon>Drosophila</taxon>
        <taxon>Sophophora</taxon>
    </lineage>
</organism>
<name>A0A3B0K474_DROGU</name>
<keyword evidence="2" id="KW-1185">Reference proteome</keyword>
<dbReference type="Proteomes" id="UP000268350">
    <property type="component" value="Unassembled WGS sequence"/>
</dbReference>
<reference evidence="2" key="1">
    <citation type="submission" date="2018-01" db="EMBL/GenBank/DDBJ databases">
        <authorList>
            <person name="Alioto T."/>
            <person name="Alioto T."/>
        </authorList>
    </citation>
    <scope>NUCLEOTIDE SEQUENCE [LARGE SCALE GENOMIC DNA]</scope>
</reference>
<sequence length="120" mass="14195">MVPHKKRIISAIKLRGYIDAVVEQQMNKHWPPVRHSSIALRSAYMQSTRLKFRSNSSSSKNRRSSNWTCVAFYHRFYNEKIEEETTGIDFNYYNACMLSSTIKIHISQELSLKFRSCERE</sequence>
<evidence type="ECO:0000313" key="2">
    <source>
        <dbReference type="Proteomes" id="UP000268350"/>
    </source>
</evidence>